<organism evidence="2 3">
    <name type="scientific">Pleomassaria siparia CBS 279.74</name>
    <dbReference type="NCBI Taxonomy" id="1314801"/>
    <lineage>
        <taxon>Eukaryota</taxon>
        <taxon>Fungi</taxon>
        <taxon>Dikarya</taxon>
        <taxon>Ascomycota</taxon>
        <taxon>Pezizomycotina</taxon>
        <taxon>Dothideomycetes</taxon>
        <taxon>Pleosporomycetidae</taxon>
        <taxon>Pleosporales</taxon>
        <taxon>Pleomassariaceae</taxon>
        <taxon>Pleomassaria</taxon>
    </lineage>
</organism>
<feature type="region of interest" description="Disordered" evidence="1">
    <location>
        <begin position="1"/>
        <end position="66"/>
    </location>
</feature>
<feature type="compositionally biased region" description="Polar residues" evidence="1">
    <location>
        <begin position="1"/>
        <end position="10"/>
    </location>
</feature>
<keyword evidence="3" id="KW-1185">Reference proteome</keyword>
<feature type="compositionally biased region" description="Basic and acidic residues" evidence="1">
    <location>
        <begin position="97"/>
        <end position="106"/>
    </location>
</feature>
<sequence>MPRMSNNPFFSRSRASSAHQHHRLSQKISSRTLALISKPTTASSASPEQPVQVPTSLSTSTVPATEKRIKRHPSLLLGLKSAWGGGIRDNIVTETGTEQREQERNRTNQPQKEPNAPGSPNQLEEKRRWGCVWENIEASLVPDRAKSSLCLDTTSQHSLALDMDQLSSPFGTKLSPLPHDADASLCPAPLKVLKKAHTFPLAPNRVVKVKTSRSTLLTSGPGTETHTLTLEVSMNKPLPPIPSPASTLSSQAGASESLEPWPEGKPRQQFNLSHSHNCTLRPRPASIREMISEVQLRRSE</sequence>
<protein>
    <submittedName>
        <fullName evidence="2">Uncharacterized protein</fullName>
    </submittedName>
</protein>
<accession>A0A6G1KLP6</accession>
<evidence type="ECO:0000256" key="1">
    <source>
        <dbReference type="SAM" id="MobiDB-lite"/>
    </source>
</evidence>
<evidence type="ECO:0000313" key="2">
    <source>
        <dbReference type="EMBL" id="KAF2713758.1"/>
    </source>
</evidence>
<name>A0A6G1KLP6_9PLEO</name>
<dbReference type="Proteomes" id="UP000799428">
    <property type="component" value="Unassembled WGS sequence"/>
</dbReference>
<evidence type="ECO:0000313" key="3">
    <source>
        <dbReference type="Proteomes" id="UP000799428"/>
    </source>
</evidence>
<feature type="region of interest" description="Disordered" evidence="1">
    <location>
        <begin position="239"/>
        <end position="275"/>
    </location>
</feature>
<proteinExistence type="predicted"/>
<gene>
    <name evidence="2" type="ORF">K504DRAFT_450404</name>
</gene>
<feature type="compositionally biased region" description="Polar residues" evidence="1">
    <location>
        <begin position="244"/>
        <end position="254"/>
    </location>
</feature>
<feature type="compositionally biased region" description="Polar residues" evidence="1">
    <location>
        <begin position="27"/>
        <end position="63"/>
    </location>
</feature>
<dbReference type="EMBL" id="MU005765">
    <property type="protein sequence ID" value="KAF2713758.1"/>
    <property type="molecule type" value="Genomic_DNA"/>
</dbReference>
<reference evidence="2" key="1">
    <citation type="journal article" date="2020" name="Stud. Mycol.">
        <title>101 Dothideomycetes genomes: a test case for predicting lifestyles and emergence of pathogens.</title>
        <authorList>
            <person name="Haridas S."/>
            <person name="Albert R."/>
            <person name="Binder M."/>
            <person name="Bloem J."/>
            <person name="Labutti K."/>
            <person name="Salamov A."/>
            <person name="Andreopoulos B."/>
            <person name="Baker S."/>
            <person name="Barry K."/>
            <person name="Bills G."/>
            <person name="Bluhm B."/>
            <person name="Cannon C."/>
            <person name="Castanera R."/>
            <person name="Culley D."/>
            <person name="Daum C."/>
            <person name="Ezra D."/>
            <person name="Gonzalez J."/>
            <person name="Henrissat B."/>
            <person name="Kuo A."/>
            <person name="Liang C."/>
            <person name="Lipzen A."/>
            <person name="Lutzoni F."/>
            <person name="Magnuson J."/>
            <person name="Mondo S."/>
            <person name="Nolan M."/>
            <person name="Ohm R."/>
            <person name="Pangilinan J."/>
            <person name="Park H.-J."/>
            <person name="Ramirez L."/>
            <person name="Alfaro M."/>
            <person name="Sun H."/>
            <person name="Tritt A."/>
            <person name="Yoshinaga Y."/>
            <person name="Zwiers L.-H."/>
            <person name="Turgeon B."/>
            <person name="Goodwin S."/>
            <person name="Spatafora J."/>
            <person name="Crous P."/>
            <person name="Grigoriev I."/>
        </authorList>
    </citation>
    <scope>NUCLEOTIDE SEQUENCE</scope>
    <source>
        <strain evidence="2">CBS 279.74</strain>
    </source>
</reference>
<dbReference type="AlphaFoldDB" id="A0A6G1KLP6"/>
<feature type="region of interest" description="Disordered" evidence="1">
    <location>
        <begin position="93"/>
        <end position="124"/>
    </location>
</feature>